<feature type="domain" description="FAD-binding" evidence="7">
    <location>
        <begin position="5"/>
        <end position="368"/>
    </location>
</feature>
<evidence type="ECO:0000256" key="6">
    <source>
        <dbReference type="SAM" id="SignalP"/>
    </source>
</evidence>
<dbReference type="GO" id="GO:0004497">
    <property type="term" value="F:monooxygenase activity"/>
    <property type="evidence" value="ECO:0007669"/>
    <property type="project" value="InterPro"/>
</dbReference>
<keyword evidence="6" id="KW-0732">Signal</keyword>
<dbReference type="SUPFAM" id="SSF51905">
    <property type="entry name" value="FAD/NAD(P)-binding domain"/>
    <property type="match status" value="1"/>
</dbReference>
<dbReference type="Pfam" id="PF01494">
    <property type="entry name" value="FAD_binding_3"/>
    <property type="match status" value="1"/>
</dbReference>
<keyword evidence="5" id="KW-0560">Oxidoreductase</keyword>
<dbReference type="PANTHER" id="PTHR47356:SF2">
    <property type="entry name" value="FAD-BINDING DOMAIN-CONTAINING PROTEIN-RELATED"/>
    <property type="match status" value="1"/>
</dbReference>
<evidence type="ECO:0000256" key="1">
    <source>
        <dbReference type="ARBA" id="ARBA00001974"/>
    </source>
</evidence>
<dbReference type="PANTHER" id="PTHR47356">
    <property type="entry name" value="FAD-DEPENDENT MONOOXYGENASE ASQG-RELATED"/>
    <property type="match status" value="1"/>
</dbReference>
<evidence type="ECO:0000313" key="8">
    <source>
        <dbReference type="EMBL" id="KAK3332642.1"/>
    </source>
</evidence>
<dbReference type="PRINTS" id="PR00420">
    <property type="entry name" value="RNGMNOXGNASE"/>
</dbReference>
<proteinExistence type="inferred from homology"/>
<comment type="cofactor">
    <cofactor evidence="1">
        <name>FAD</name>
        <dbReference type="ChEBI" id="CHEBI:57692"/>
    </cofactor>
</comment>
<dbReference type="AlphaFoldDB" id="A0AAE0MHG0"/>
<protein>
    <recommendedName>
        <fullName evidence="7">FAD-binding domain-containing protein</fullName>
    </recommendedName>
</protein>
<keyword evidence="4" id="KW-0274">FAD</keyword>
<evidence type="ECO:0000256" key="2">
    <source>
        <dbReference type="ARBA" id="ARBA00007992"/>
    </source>
</evidence>
<accession>A0AAE0MHG0</accession>
<evidence type="ECO:0000256" key="4">
    <source>
        <dbReference type="ARBA" id="ARBA00022827"/>
    </source>
</evidence>
<dbReference type="InterPro" id="IPR050562">
    <property type="entry name" value="FAD_mOase_fung"/>
</dbReference>
<evidence type="ECO:0000256" key="5">
    <source>
        <dbReference type="ARBA" id="ARBA00023002"/>
    </source>
</evidence>
<comment type="caution">
    <text evidence="8">The sequence shown here is derived from an EMBL/GenBank/DDBJ whole genome shotgun (WGS) entry which is preliminary data.</text>
</comment>
<keyword evidence="3" id="KW-0285">Flavoprotein</keyword>
<feature type="signal peptide" evidence="6">
    <location>
        <begin position="1"/>
        <end position="19"/>
    </location>
</feature>
<gene>
    <name evidence="8" type="ORF">B0T19DRAFT_457536</name>
</gene>
<reference evidence="8" key="2">
    <citation type="submission" date="2023-06" db="EMBL/GenBank/DDBJ databases">
        <authorList>
            <consortium name="Lawrence Berkeley National Laboratory"/>
            <person name="Haridas S."/>
            <person name="Hensen N."/>
            <person name="Bonometti L."/>
            <person name="Westerberg I."/>
            <person name="Brannstrom I.O."/>
            <person name="Guillou S."/>
            <person name="Cros-Aarteil S."/>
            <person name="Calhoun S."/>
            <person name="Kuo A."/>
            <person name="Mondo S."/>
            <person name="Pangilinan J."/>
            <person name="Riley R."/>
            <person name="Labutti K."/>
            <person name="Andreopoulos B."/>
            <person name="Lipzen A."/>
            <person name="Chen C."/>
            <person name="Yanf M."/>
            <person name="Daum C."/>
            <person name="Ng V."/>
            <person name="Clum A."/>
            <person name="Steindorff A."/>
            <person name="Ohm R."/>
            <person name="Martin F."/>
            <person name="Silar P."/>
            <person name="Natvig D."/>
            <person name="Lalanne C."/>
            <person name="Gautier V."/>
            <person name="Ament-Velasquez S.L."/>
            <person name="Kruys A."/>
            <person name="Hutchinson M.I."/>
            <person name="Powell A.J."/>
            <person name="Barry K."/>
            <person name="Miller A.N."/>
            <person name="Grigoriev I.V."/>
            <person name="Debuchy R."/>
            <person name="Gladieux P."/>
            <person name="Thoren M.H."/>
            <person name="Johannesson H."/>
        </authorList>
    </citation>
    <scope>NUCLEOTIDE SEQUENCE</scope>
    <source>
        <strain evidence="8">SMH4131-1</strain>
    </source>
</reference>
<feature type="chain" id="PRO_5042111172" description="FAD-binding domain-containing protein" evidence="6">
    <location>
        <begin position="20"/>
        <end position="414"/>
    </location>
</feature>
<evidence type="ECO:0000256" key="3">
    <source>
        <dbReference type="ARBA" id="ARBA00022630"/>
    </source>
</evidence>
<dbReference type="Gene3D" id="3.50.50.60">
    <property type="entry name" value="FAD/NAD(P)-binding domain"/>
    <property type="match status" value="1"/>
</dbReference>
<dbReference type="EMBL" id="JAUEPO010000002">
    <property type="protein sequence ID" value="KAK3332642.1"/>
    <property type="molecule type" value="Genomic_DNA"/>
</dbReference>
<sequence>MPAFKVLIVGAGPVSLVAGHCLAHAGIDFEILERQDDFDLNVGASTALWPESARILDQLGLLEEARTLRIPYHSKVCIHSDGSLISRSRMLEAVEELHGHPWMLFHRGDLVDLLRRRLPESSGRIHTGKAVQSIQTTDENATLTCADGTTHTGSMILGIDGVNSTVRRLMTPKLKSTSTGMNMKTSYVGLYGHSAFIPGGAMEEGCFYETHGPDITFQVGVAAPVDRCYFGCFKRLPQPITSTNATQKTFTEAEKDAFAASLADVHTTTTLTLRDLYSRAQWTHMAYIEEGIADSWFSDRIVLAGDAAHRMTPNAGLGLNCGIQSVVVLVNHLRRLLLQQPEPGSEALMGVFRAYEATRRKPATEMVKVSATAMRAPAWRNQVWRFVDQYVLPRIGGDMVVLSGSVFRLVLYGS</sequence>
<dbReference type="InterPro" id="IPR002938">
    <property type="entry name" value="FAD-bd"/>
</dbReference>
<dbReference type="InterPro" id="IPR036188">
    <property type="entry name" value="FAD/NAD-bd_sf"/>
</dbReference>
<evidence type="ECO:0000259" key="7">
    <source>
        <dbReference type="Pfam" id="PF01494"/>
    </source>
</evidence>
<dbReference type="GO" id="GO:0071949">
    <property type="term" value="F:FAD binding"/>
    <property type="evidence" value="ECO:0007669"/>
    <property type="project" value="InterPro"/>
</dbReference>
<dbReference type="Proteomes" id="UP001286456">
    <property type="component" value="Unassembled WGS sequence"/>
</dbReference>
<name>A0AAE0MHG0_9PEZI</name>
<comment type="similarity">
    <text evidence="2">Belongs to the paxM FAD-dependent monooxygenase family.</text>
</comment>
<evidence type="ECO:0000313" key="9">
    <source>
        <dbReference type="Proteomes" id="UP001286456"/>
    </source>
</evidence>
<keyword evidence="9" id="KW-1185">Reference proteome</keyword>
<reference evidence="8" key="1">
    <citation type="journal article" date="2023" name="Mol. Phylogenet. Evol.">
        <title>Genome-scale phylogeny and comparative genomics of the fungal order Sordariales.</title>
        <authorList>
            <person name="Hensen N."/>
            <person name="Bonometti L."/>
            <person name="Westerberg I."/>
            <person name="Brannstrom I.O."/>
            <person name="Guillou S."/>
            <person name="Cros-Aarteil S."/>
            <person name="Calhoun S."/>
            <person name="Haridas S."/>
            <person name="Kuo A."/>
            <person name="Mondo S."/>
            <person name="Pangilinan J."/>
            <person name="Riley R."/>
            <person name="LaButti K."/>
            <person name="Andreopoulos B."/>
            <person name="Lipzen A."/>
            <person name="Chen C."/>
            <person name="Yan M."/>
            <person name="Daum C."/>
            <person name="Ng V."/>
            <person name="Clum A."/>
            <person name="Steindorff A."/>
            <person name="Ohm R.A."/>
            <person name="Martin F."/>
            <person name="Silar P."/>
            <person name="Natvig D.O."/>
            <person name="Lalanne C."/>
            <person name="Gautier V."/>
            <person name="Ament-Velasquez S.L."/>
            <person name="Kruys A."/>
            <person name="Hutchinson M.I."/>
            <person name="Powell A.J."/>
            <person name="Barry K."/>
            <person name="Miller A.N."/>
            <person name="Grigoriev I.V."/>
            <person name="Debuchy R."/>
            <person name="Gladieux P."/>
            <person name="Hiltunen Thoren M."/>
            <person name="Johannesson H."/>
        </authorList>
    </citation>
    <scope>NUCLEOTIDE SEQUENCE</scope>
    <source>
        <strain evidence="8">SMH4131-1</strain>
    </source>
</reference>
<organism evidence="8 9">
    <name type="scientific">Cercophora scortea</name>
    <dbReference type="NCBI Taxonomy" id="314031"/>
    <lineage>
        <taxon>Eukaryota</taxon>
        <taxon>Fungi</taxon>
        <taxon>Dikarya</taxon>
        <taxon>Ascomycota</taxon>
        <taxon>Pezizomycotina</taxon>
        <taxon>Sordariomycetes</taxon>
        <taxon>Sordariomycetidae</taxon>
        <taxon>Sordariales</taxon>
        <taxon>Lasiosphaeriaceae</taxon>
        <taxon>Cercophora</taxon>
    </lineage>
</organism>